<dbReference type="AlphaFoldDB" id="A0A1H0VUZ1"/>
<reference evidence="2 3" key="1">
    <citation type="submission" date="2016-10" db="EMBL/GenBank/DDBJ databases">
        <authorList>
            <person name="de Groot N.N."/>
        </authorList>
    </citation>
    <scope>NUCLEOTIDE SEQUENCE [LARGE SCALE GENOMIC DNA]</scope>
    <source>
        <strain evidence="2 3">DSM 12130</strain>
    </source>
</reference>
<sequence length="287" mass="32949">MKYNKITKKISVLFLFILVTSGCAPLSPTEKAEIEYINQLMFRAINCINYEVIELDDGASDPANLTESVLNKCQQQCLSYGKADAINKNNVFTTKNSVEKCRKYALSRISYERESIEKEGIVSQYHIGDWLYLEADQKDNKVYQLCTNSTNSYNKLTIFCNVPDPSSGYAYIPFIYISFDKEIGWNYIDKDKDSSLYNVFAKVIYDGQFPMLDHRSLWKFKEGTSEIAKAGKAVHYFIDKLKKAERIDVYLNDDYAPIKFNIKGISEGVKKLEESCSTFYLTGEEQT</sequence>
<keyword evidence="1" id="KW-0732">Signal</keyword>
<accession>A0A1H0VUZ1</accession>
<evidence type="ECO:0000256" key="1">
    <source>
        <dbReference type="SAM" id="SignalP"/>
    </source>
</evidence>
<evidence type="ECO:0008006" key="4">
    <source>
        <dbReference type="Google" id="ProtNLM"/>
    </source>
</evidence>
<gene>
    <name evidence="2" type="ORF">SAMN05660330_04236</name>
</gene>
<name>A0A1H0VUZ1_9BACT</name>
<dbReference type="PROSITE" id="PS51257">
    <property type="entry name" value="PROKAR_LIPOPROTEIN"/>
    <property type="match status" value="1"/>
</dbReference>
<feature type="chain" id="PRO_5011456098" description="Lipoprotein" evidence="1">
    <location>
        <begin position="25"/>
        <end position="287"/>
    </location>
</feature>
<dbReference type="Proteomes" id="UP000199073">
    <property type="component" value="Unassembled WGS sequence"/>
</dbReference>
<proteinExistence type="predicted"/>
<evidence type="ECO:0000313" key="2">
    <source>
        <dbReference type="EMBL" id="SDP81906.1"/>
    </source>
</evidence>
<keyword evidence="3" id="KW-1185">Reference proteome</keyword>
<dbReference type="EMBL" id="FNJI01000065">
    <property type="protein sequence ID" value="SDP81906.1"/>
    <property type="molecule type" value="Genomic_DNA"/>
</dbReference>
<dbReference type="RefSeq" id="WP_092226112.1">
    <property type="nucleotide sequence ID" value="NZ_FNJI01000065.1"/>
</dbReference>
<feature type="signal peptide" evidence="1">
    <location>
        <begin position="1"/>
        <end position="24"/>
    </location>
</feature>
<evidence type="ECO:0000313" key="3">
    <source>
        <dbReference type="Proteomes" id="UP000199073"/>
    </source>
</evidence>
<protein>
    <recommendedName>
        <fullName evidence="4">Lipoprotein</fullName>
    </recommendedName>
</protein>
<organism evidence="2 3">
    <name type="scientific">Desulforhopalus singaporensis</name>
    <dbReference type="NCBI Taxonomy" id="91360"/>
    <lineage>
        <taxon>Bacteria</taxon>
        <taxon>Pseudomonadati</taxon>
        <taxon>Thermodesulfobacteriota</taxon>
        <taxon>Desulfobulbia</taxon>
        <taxon>Desulfobulbales</taxon>
        <taxon>Desulfocapsaceae</taxon>
        <taxon>Desulforhopalus</taxon>
    </lineage>
</organism>